<dbReference type="AlphaFoldDB" id="D4H270"/>
<dbReference type="Gene3D" id="2.30.110.10">
    <property type="entry name" value="Electron Transport, Fmn-binding Protein, Chain A"/>
    <property type="match status" value="1"/>
</dbReference>
<evidence type="ECO:0000259" key="1">
    <source>
        <dbReference type="Pfam" id="PF01243"/>
    </source>
</evidence>
<dbReference type="OrthoDB" id="9792542at2"/>
<proteinExistence type="predicted"/>
<gene>
    <name evidence="2" type="ordered locus">Dacet_2098</name>
</gene>
<dbReference type="Pfam" id="PF01243">
    <property type="entry name" value="PNPOx_N"/>
    <property type="match status" value="1"/>
</dbReference>
<dbReference type="InterPro" id="IPR012349">
    <property type="entry name" value="Split_barrel_FMN-bd"/>
</dbReference>
<name>D4H270_DENA2</name>
<organism evidence="2 3">
    <name type="scientific">Denitrovibrio acetiphilus (strain DSM 12809 / NBRC 114555 / N2460)</name>
    <dbReference type="NCBI Taxonomy" id="522772"/>
    <lineage>
        <taxon>Bacteria</taxon>
        <taxon>Pseudomonadati</taxon>
        <taxon>Deferribacterota</taxon>
        <taxon>Deferribacteres</taxon>
        <taxon>Deferribacterales</taxon>
        <taxon>Geovibrionaceae</taxon>
        <taxon>Denitrovibrio</taxon>
    </lineage>
</organism>
<evidence type="ECO:0000313" key="3">
    <source>
        <dbReference type="Proteomes" id="UP000002012"/>
    </source>
</evidence>
<dbReference type="InParanoid" id="D4H270"/>
<sequence>MSETLDFLKTNKVFYMATASQGEPHVRPMGFVMEYQNKLAFCTSNVKDMYAQMKENPNVEMCCVDKDYNTLRLCGKAVFCTSAESQQKALDVMPDLARMYSVNDGKFEIFLLEDAKAECHTMSGEKKTLTI</sequence>
<dbReference type="EMBL" id="CP001968">
    <property type="protein sequence ID" value="ADD68861.1"/>
    <property type="molecule type" value="Genomic_DNA"/>
</dbReference>
<reference evidence="2 3" key="1">
    <citation type="journal article" date="2010" name="Stand. Genomic Sci.">
        <title>Complete genome sequence of Denitrovibrio acetiphilus type strain (N2460).</title>
        <authorList>
            <person name="Kiss H."/>
            <person name="Lang E."/>
            <person name="Lapidus A."/>
            <person name="Copeland A."/>
            <person name="Nolan M."/>
            <person name="Glavina Del Rio T."/>
            <person name="Chen F."/>
            <person name="Lucas S."/>
            <person name="Tice H."/>
            <person name="Cheng J.F."/>
            <person name="Han C."/>
            <person name="Goodwin L."/>
            <person name="Pitluck S."/>
            <person name="Liolios K."/>
            <person name="Pati A."/>
            <person name="Ivanova N."/>
            <person name="Mavromatis K."/>
            <person name="Chen A."/>
            <person name="Palaniappan K."/>
            <person name="Land M."/>
            <person name="Hauser L."/>
            <person name="Chang Y.J."/>
            <person name="Jeffries C.D."/>
            <person name="Detter J.C."/>
            <person name="Brettin T."/>
            <person name="Spring S."/>
            <person name="Rohde M."/>
            <person name="Goker M."/>
            <person name="Woyke T."/>
            <person name="Bristow J."/>
            <person name="Eisen J.A."/>
            <person name="Markowitz V."/>
            <person name="Hugenholtz P."/>
            <person name="Kyrpides N.C."/>
            <person name="Klenk H.P."/>
        </authorList>
    </citation>
    <scope>NUCLEOTIDE SEQUENCE [LARGE SCALE GENOMIC DNA]</scope>
    <source>
        <strain evidence="3">DSM 12809 / NBRC 114555 / N2460</strain>
    </source>
</reference>
<dbReference type="STRING" id="522772.Dacet_2098"/>
<dbReference type="InterPro" id="IPR011576">
    <property type="entry name" value="Pyridox_Oxase_N"/>
</dbReference>
<dbReference type="PaxDb" id="522772-Dacet_2098"/>
<evidence type="ECO:0000313" key="2">
    <source>
        <dbReference type="EMBL" id="ADD68861.1"/>
    </source>
</evidence>
<dbReference type="RefSeq" id="WP_013011364.1">
    <property type="nucleotide sequence ID" value="NC_013943.1"/>
</dbReference>
<accession>D4H270</accession>
<keyword evidence="3" id="KW-1185">Reference proteome</keyword>
<dbReference type="eggNOG" id="COG5015">
    <property type="taxonomic scope" value="Bacteria"/>
</dbReference>
<dbReference type="Proteomes" id="UP000002012">
    <property type="component" value="Chromosome"/>
</dbReference>
<feature type="domain" description="Pyridoxamine 5'-phosphate oxidase N-terminal" evidence="1">
    <location>
        <begin position="3"/>
        <end position="90"/>
    </location>
</feature>
<dbReference type="HOGENOM" id="CLU_137964_0_1_0"/>
<dbReference type="KEGG" id="dap:Dacet_2098"/>
<protein>
    <submittedName>
        <fullName evidence="2">Pyridoxamine 5'-phosphate oxidase-related FMN-binding protein</fullName>
    </submittedName>
</protein>
<dbReference type="SUPFAM" id="SSF50475">
    <property type="entry name" value="FMN-binding split barrel"/>
    <property type="match status" value="1"/>
</dbReference>